<keyword evidence="2" id="KW-1185">Reference proteome</keyword>
<dbReference type="Proteomes" id="UP000216024">
    <property type="component" value="Unassembled WGS sequence"/>
</dbReference>
<gene>
    <name evidence="1" type="ORF">CCE28_04760</name>
</gene>
<protein>
    <submittedName>
        <fullName evidence="1">Uncharacterized protein</fullName>
    </submittedName>
</protein>
<dbReference type="RefSeq" id="WP_095131514.1">
    <property type="nucleotide sequence ID" value="NZ_NIBG01000003.1"/>
</dbReference>
<dbReference type="AlphaFoldDB" id="A0A267MKU4"/>
<reference evidence="1 2" key="1">
    <citation type="submission" date="2017-06" db="EMBL/GenBank/DDBJ databases">
        <title>Draft genome sequence of anaerobic fermentative bacterium Anaeromicrobium sediminis DY2726D isolated from West Pacific Ocean sediments.</title>
        <authorList>
            <person name="Zeng X."/>
        </authorList>
    </citation>
    <scope>NUCLEOTIDE SEQUENCE [LARGE SCALE GENOMIC DNA]</scope>
    <source>
        <strain evidence="1 2">DY2726D</strain>
    </source>
</reference>
<sequence>MSFFKELGELVGTVVGGVVGGTTEIIGDIVDSDFVREVGKDVYRVSSNAGKTVGQAADGVTGVAKGIITQDIHAVDDGIEELGDAVGRTVVGMVKGVGYVAENGIDTLEGVINGDTDQVIEGAKNIAKVAAVATLAVGTGDYLGIIGDDFDGVDHVAHMEHGIDIDGDGIVDVYDGHDVPNAEDMDTSEIHHVKPHYVQGHMRNGHYIEGHWRDGDGNTNINLTEENGGGYIRTNPDGNSYNNLG</sequence>
<comment type="caution">
    <text evidence="1">The sequence shown here is derived from an EMBL/GenBank/DDBJ whole genome shotgun (WGS) entry which is preliminary data.</text>
</comment>
<name>A0A267MKU4_9FIRM</name>
<dbReference type="EMBL" id="NIBG01000003">
    <property type="protein sequence ID" value="PAB60214.1"/>
    <property type="molecule type" value="Genomic_DNA"/>
</dbReference>
<evidence type="ECO:0000313" key="1">
    <source>
        <dbReference type="EMBL" id="PAB60214.1"/>
    </source>
</evidence>
<dbReference type="OrthoDB" id="2087277at2"/>
<organism evidence="1 2">
    <name type="scientific">Anaeromicrobium sediminis</name>
    <dbReference type="NCBI Taxonomy" id="1478221"/>
    <lineage>
        <taxon>Bacteria</taxon>
        <taxon>Bacillati</taxon>
        <taxon>Bacillota</taxon>
        <taxon>Clostridia</taxon>
        <taxon>Peptostreptococcales</taxon>
        <taxon>Thermotaleaceae</taxon>
        <taxon>Anaeromicrobium</taxon>
    </lineage>
</organism>
<evidence type="ECO:0000313" key="2">
    <source>
        <dbReference type="Proteomes" id="UP000216024"/>
    </source>
</evidence>
<accession>A0A267MKU4</accession>
<proteinExistence type="predicted"/>